<proteinExistence type="predicted"/>
<dbReference type="AlphaFoldDB" id="A0A1I1YG99"/>
<sequence length="279" mass="31710">MAKVRVNNIELYYEIHGNGQPLVLIEGLGCSKWMWFKQINELKKHFKVIVFDLRGVGDSDKPDREYSIKLFADDTAALVTELGFKKVHVLGVSMGGYIAQELALEYPALVDRLILCSTHYGGPNIVPIPLSTLSIMLNGAGAGNALENLRIAMSLSFSDEYLSTHKDEFEQIVKWKFEKPQPFYAYKRQFYAGLAFDEESRVHLIKAPTLIMAGKDDKIVPYENALLLHSKIEDSEVEFFDNAGHMFFIEKAEEVNQKIVEFLTKPIGGDEKWKERILT</sequence>
<dbReference type="SUPFAM" id="SSF53474">
    <property type="entry name" value="alpha/beta-Hydrolases"/>
    <property type="match status" value="1"/>
</dbReference>
<gene>
    <name evidence="2" type="ORF">SAMN04244560_01288</name>
</gene>
<dbReference type="PANTHER" id="PTHR43433">
    <property type="entry name" value="HYDROLASE, ALPHA/BETA FOLD FAMILY PROTEIN"/>
    <property type="match status" value="1"/>
</dbReference>
<dbReference type="PRINTS" id="PR00111">
    <property type="entry name" value="ABHYDROLASE"/>
</dbReference>
<evidence type="ECO:0000313" key="2">
    <source>
        <dbReference type="EMBL" id="SDF82159.1"/>
    </source>
</evidence>
<dbReference type="InterPro" id="IPR029058">
    <property type="entry name" value="AB_hydrolase_fold"/>
</dbReference>
<evidence type="ECO:0000259" key="1">
    <source>
        <dbReference type="Pfam" id="PF00561"/>
    </source>
</evidence>
<dbReference type="PANTHER" id="PTHR43433:SF5">
    <property type="entry name" value="AB HYDROLASE-1 DOMAIN-CONTAINING PROTEIN"/>
    <property type="match status" value="1"/>
</dbReference>
<dbReference type="Pfam" id="PF00561">
    <property type="entry name" value="Abhydrolase_1"/>
    <property type="match status" value="1"/>
</dbReference>
<dbReference type="Gene3D" id="3.40.50.1820">
    <property type="entry name" value="alpha/beta hydrolase"/>
    <property type="match status" value="1"/>
</dbReference>
<feature type="domain" description="AB hydrolase-1" evidence="1">
    <location>
        <begin position="21"/>
        <end position="252"/>
    </location>
</feature>
<dbReference type="InterPro" id="IPR050471">
    <property type="entry name" value="AB_hydrolase"/>
</dbReference>
<evidence type="ECO:0000313" key="3">
    <source>
        <dbReference type="Proteomes" id="UP000183404"/>
    </source>
</evidence>
<dbReference type="InterPro" id="IPR000639">
    <property type="entry name" value="Epox_hydrolase-like"/>
</dbReference>
<dbReference type="Proteomes" id="UP000183404">
    <property type="component" value="Unassembled WGS sequence"/>
</dbReference>
<protein>
    <submittedName>
        <fullName evidence="2">Pimeloyl-ACP methyl ester carboxylesterase</fullName>
    </submittedName>
</protein>
<dbReference type="InterPro" id="IPR000073">
    <property type="entry name" value="AB_hydrolase_1"/>
</dbReference>
<dbReference type="RefSeq" id="WP_004400757.1">
    <property type="nucleotide sequence ID" value="NZ_FNBS01000025.1"/>
</dbReference>
<reference evidence="2 3" key="1">
    <citation type="submission" date="2016-10" db="EMBL/GenBank/DDBJ databases">
        <authorList>
            <person name="de Groot N.N."/>
        </authorList>
    </citation>
    <scope>NUCLEOTIDE SEQUENCE [LARGE SCALE GENOMIC DNA]</scope>
    <source>
        <strain evidence="2 3">DSM 569</strain>
    </source>
</reference>
<organism evidence="2 3">
    <name type="scientific">Thermoanaerobacter thermohydrosulfuricus</name>
    <name type="common">Clostridium thermohydrosulfuricum</name>
    <dbReference type="NCBI Taxonomy" id="1516"/>
    <lineage>
        <taxon>Bacteria</taxon>
        <taxon>Bacillati</taxon>
        <taxon>Bacillota</taxon>
        <taxon>Clostridia</taxon>
        <taxon>Thermoanaerobacterales</taxon>
        <taxon>Thermoanaerobacteraceae</taxon>
        <taxon>Thermoanaerobacter</taxon>
    </lineage>
</organism>
<name>A0A1I1YG99_THETY</name>
<dbReference type="GO" id="GO:0003824">
    <property type="term" value="F:catalytic activity"/>
    <property type="evidence" value="ECO:0007669"/>
    <property type="project" value="InterPro"/>
</dbReference>
<dbReference type="PRINTS" id="PR00412">
    <property type="entry name" value="EPOXHYDRLASE"/>
</dbReference>
<dbReference type="EMBL" id="FNBS01000025">
    <property type="protein sequence ID" value="SDF82159.1"/>
    <property type="molecule type" value="Genomic_DNA"/>
</dbReference>
<accession>A0A1I1YG99</accession>